<name>A0A816ZCH7_BRANA</name>
<evidence type="ECO:0000256" key="1">
    <source>
        <dbReference type="SAM" id="SignalP"/>
    </source>
</evidence>
<gene>
    <name evidence="2" type="ORF">DARMORV10_A07P41900.1</name>
</gene>
<evidence type="ECO:0000313" key="2">
    <source>
        <dbReference type="EMBL" id="CAF2203066.1"/>
    </source>
</evidence>
<accession>A0A816ZCH7</accession>
<keyword evidence="1" id="KW-0732">Signal</keyword>
<protein>
    <submittedName>
        <fullName evidence="2">(rape) hypothetical protein</fullName>
    </submittedName>
</protein>
<feature type="chain" id="PRO_5032496168" evidence="1">
    <location>
        <begin position="32"/>
        <end position="101"/>
    </location>
</feature>
<organism evidence="2">
    <name type="scientific">Brassica napus</name>
    <name type="common">Rape</name>
    <dbReference type="NCBI Taxonomy" id="3708"/>
    <lineage>
        <taxon>Eukaryota</taxon>
        <taxon>Viridiplantae</taxon>
        <taxon>Streptophyta</taxon>
        <taxon>Embryophyta</taxon>
        <taxon>Tracheophyta</taxon>
        <taxon>Spermatophyta</taxon>
        <taxon>Magnoliopsida</taxon>
        <taxon>eudicotyledons</taxon>
        <taxon>Gunneridae</taxon>
        <taxon>Pentapetalae</taxon>
        <taxon>rosids</taxon>
        <taxon>malvids</taxon>
        <taxon>Brassicales</taxon>
        <taxon>Brassicaceae</taxon>
        <taxon>Brassiceae</taxon>
        <taxon>Brassica</taxon>
    </lineage>
</organism>
<feature type="signal peptide" evidence="1">
    <location>
        <begin position="1"/>
        <end position="31"/>
    </location>
</feature>
<dbReference type="EMBL" id="HG994361">
    <property type="protein sequence ID" value="CAF2203066.1"/>
    <property type="molecule type" value="Genomic_DNA"/>
</dbReference>
<dbReference type="Proteomes" id="UP001295469">
    <property type="component" value="Chromosome A07"/>
</dbReference>
<proteinExistence type="predicted"/>
<sequence>MDRRGCGGTITKMCLWLLLLLFSPEISFVSAIRVRKSSCVSLCLLLLFFSLIKHKTHLEALFKTFPISSFLTRLPVFSEGFHAIGARRSRSRRGHIASTKP</sequence>
<dbReference type="AlphaFoldDB" id="A0A816ZCH7"/>
<reference evidence="2" key="1">
    <citation type="submission" date="2021-01" db="EMBL/GenBank/DDBJ databases">
        <authorList>
            <consortium name="Genoscope - CEA"/>
            <person name="William W."/>
        </authorList>
    </citation>
    <scope>NUCLEOTIDE SEQUENCE</scope>
</reference>